<feature type="compositionally biased region" description="Basic and acidic residues" evidence="2">
    <location>
        <begin position="265"/>
        <end position="278"/>
    </location>
</feature>
<dbReference type="Gene3D" id="3.30.460.10">
    <property type="entry name" value="Beta Polymerase, domain 2"/>
    <property type="match status" value="1"/>
</dbReference>
<reference evidence="3" key="1">
    <citation type="submission" date="2022-07" db="EMBL/GenBank/DDBJ databases">
        <title>Phylogenomic reconstructions and comparative analyses of Kickxellomycotina fungi.</title>
        <authorList>
            <person name="Reynolds N.K."/>
            <person name="Stajich J.E."/>
            <person name="Barry K."/>
            <person name="Grigoriev I.V."/>
            <person name="Crous P."/>
            <person name="Smith M.E."/>
        </authorList>
    </citation>
    <scope>NUCLEOTIDE SEQUENCE</scope>
    <source>
        <strain evidence="3">BCRC 34381</strain>
    </source>
</reference>
<evidence type="ECO:0008006" key="5">
    <source>
        <dbReference type="Google" id="ProtNLM"/>
    </source>
</evidence>
<dbReference type="GO" id="GO:0017148">
    <property type="term" value="P:negative regulation of translation"/>
    <property type="evidence" value="ECO:0007669"/>
    <property type="project" value="TreeGrafter"/>
</dbReference>
<keyword evidence="4" id="KW-1185">Reference proteome</keyword>
<dbReference type="InterPro" id="IPR043519">
    <property type="entry name" value="NT_sf"/>
</dbReference>
<sequence length="278" mass="31240">MPRAPMRIQWARGFRASQSTQVDSGLDRERRRQQAQDDASEEATEHRREREAVEELGDAAAELGDATEELAPEVERLDPHSVPGLYPEFDIEEQAGEEGDDSWYVDAGFAEREAGAALPLWQRRAAENLGQRDAEPHAGTDGSMFDLCRATLQEDGEVTVLDVSDRCDWTSQMVIAKATSTRHMRAMGERLAIAIKGRNRELGVPSVIRVDGRESDDWMVVDMGKFVVHIMTPEAHTTYDLETLWTAPLRMQEDDGLDGEQQYEPARDAHDEKDNDDS</sequence>
<dbReference type="PANTHER" id="PTHR21043">
    <property type="entry name" value="IOJAP SUPERFAMILY ORTHOLOG"/>
    <property type="match status" value="1"/>
</dbReference>
<organism evidence="3 4">
    <name type="scientific">Coemansia biformis</name>
    <dbReference type="NCBI Taxonomy" id="1286918"/>
    <lineage>
        <taxon>Eukaryota</taxon>
        <taxon>Fungi</taxon>
        <taxon>Fungi incertae sedis</taxon>
        <taxon>Zoopagomycota</taxon>
        <taxon>Kickxellomycotina</taxon>
        <taxon>Kickxellomycetes</taxon>
        <taxon>Kickxellales</taxon>
        <taxon>Kickxellaceae</taxon>
        <taxon>Coemansia</taxon>
    </lineage>
</organism>
<dbReference type="GO" id="GO:0043023">
    <property type="term" value="F:ribosomal large subunit binding"/>
    <property type="evidence" value="ECO:0007669"/>
    <property type="project" value="TreeGrafter"/>
</dbReference>
<dbReference type="Proteomes" id="UP001143981">
    <property type="component" value="Unassembled WGS sequence"/>
</dbReference>
<dbReference type="NCBIfam" id="TIGR00090">
    <property type="entry name" value="rsfS_iojap_ybeB"/>
    <property type="match status" value="1"/>
</dbReference>
<dbReference type="Pfam" id="PF02410">
    <property type="entry name" value="RsfS"/>
    <property type="match status" value="1"/>
</dbReference>
<dbReference type="EMBL" id="JANBOI010003981">
    <property type="protein sequence ID" value="KAJ1718046.1"/>
    <property type="molecule type" value="Genomic_DNA"/>
</dbReference>
<dbReference type="InterPro" id="IPR004394">
    <property type="entry name" value="Iojap/RsfS/C7orf30"/>
</dbReference>
<evidence type="ECO:0000256" key="1">
    <source>
        <dbReference type="ARBA" id="ARBA00010574"/>
    </source>
</evidence>
<dbReference type="HAMAP" id="MF_01477">
    <property type="entry name" value="Iojap_RsfS"/>
    <property type="match status" value="1"/>
</dbReference>
<gene>
    <name evidence="3" type="ORF">LPJ61_006913</name>
</gene>
<dbReference type="GO" id="GO:0090071">
    <property type="term" value="P:negative regulation of ribosome biogenesis"/>
    <property type="evidence" value="ECO:0007669"/>
    <property type="project" value="TreeGrafter"/>
</dbReference>
<evidence type="ECO:0000313" key="4">
    <source>
        <dbReference type="Proteomes" id="UP001143981"/>
    </source>
</evidence>
<evidence type="ECO:0000313" key="3">
    <source>
        <dbReference type="EMBL" id="KAJ1718046.1"/>
    </source>
</evidence>
<dbReference type="SUPFAM" id="SSF81301">
    <property type="entry name" value="Nucleotidyltransferase"/>
    <property type="match status" value="1"/>
</dbReference>
<feature type="compositionally biased region" description="Basic and acidic residues" evidence="2">
    <location>
        <begin position="43"/>
        <end position="53"/>
    </location>
</feature>
<feature type="region of interest" description="Disordered" evidence="2">
    <location>
        <begin position="252"/>
        <end position="278"/>
    </location>
</feature>
<dbReference type="PANTHER" id="PTHR21043:SF0">
    <property type="entry name" value="MITOCHONDRIAL ASSEMBLY OF RIBOSOMAL LARGE SUBUNIT PROTEIN 1"/>
    <property type="match status" value="1"/>
</dbReference>
<dbReference type="AlphaFoldDB" id="A0A9W8CN04"/>
<feature type="compositionally biased region" description="Basic and acidic residues" evidence="2">
    <location>
        <begin position="25"/>
        <end position="35"/>
    </location>
</feature>
<feature type="region of interest" description="Disordered" evidence="2">
    <location>
        <begin position="1"/>
        <end position="55"/>
    </location>
</feature>
<comment type="caution">
    <text evidence="3">The sequence shown here is derived from an EMBL/GenBank/DDBJ whole genome shotgun (WGS) entry which is preliminary data.</text>
</comment>
<accession>A0A9W8CN04</accession>
<name>A0A9W8CN04_9FUNG</name>
<dbReference type="OrthoDB" id="21330at2759"/>
<protein>
    <recommendedName>
        <fullName evidence="5">Ribosomal silencing factor RsfS</fullName>
    </recommendedName>
</protein>
<comment type="similarity">
    <text evidence="1">Belongs to the Iojap/RsfS family.</text>
</comment>
<evidence type="ECO:0000256" key="2">
    <source>
        <dbReference type="SAM" id="MobiDB-lite"/>
    </source>
</evidence>
<proteinExistence type="inferred from homology"/>